<protein>
    <submittedName>
        <fullName evidence="1">Uncharacterized protein</fullName>
    </submittedName>
</protein>
<dbReference type="AlphaFoldDB" id="A0A938BSE0"/>
<name>A0A938BSE0_UNCEI</name>
<organism evidence="1 2">
    <name type="scientific">Eiseniibacteriota bacterium</name>
    <dbReference type="NCBI Taxonomy" id="2212470"/>
    <lineage>
        <taxon>Bacteria</taxon>
        <taxon>Candidatus Eiseniibacteriota</taxon>
    </lineage>
</organism>
<dbReference type="EMBL" id="VGIY01000447">
    <property type="protein sequence ID" value="MBM3318691.1"/>
    <property type="molecule type" value="Genomic_DNA"/>
</dbReference>
<evidence type="ECO:0000313" key="1">
    <source>
        <dbReference type="EMBL" id="MBM3318691.1"/>
    </source>
</evidence>
<comment type="caution">
    <text evidence="1">The sequence shown here is derived from an EMBL/GenBank/DDBJ whole genome shotgun (WGS) entry which is preliminary data.</text>
</comment>
<sequence>MSRQIFDIVILNGRPASGKSEIIDYLKKVPLAERIRRFHIGEFEEFDDFPILWERFEDDDIWESHGKARLISNATYEYEGEVRPGYVFKEQFFWHYLIERLCMNYGKRLRDPAYHETTTAVFEFARGSQHGGFAEAYRYLSKDVLERANTIYISVTWEESLRKNRRRRNPDKPDSILEHSLEDKKIEFLYKESDWESFSAPDPEYLRVGERRVPYAVFENMPEKTDKPAVLGAHLEEVCALLWERRRGLAC</sequence>
<evidence type="ECO:0000313" key="2">
    <source>
        <dbReference type="Proteomes" id="UP000748308"/>
    </source>
</evidence>
<proteinExistence type="predicted"/>
<reference evidence="1" key="1">
    <citation type="submission" date="2019-03" db="EMBL/GenBank/DDBJ databases">
        <title>Lake Tanganyika Metagenome-Assembled Genomes (MAGs).</title>
        <authorList>
            <person name="Tran P."/>
        </authorList>
    </citation>
    <scope>NUCLEOTIDE SEQUENCE</scope>
    <source>
        <strain evidence="1">M_DeepCast_400m_m2_100</strain>
    </source>
</reference>
<accession>A0A938BSE0</accession>
<dbReference type="Proteomes" id="UP000748308">
    <property type="component" value="Unassembled WGS sequence"/>
</dbReference>
<gene>
    <name evidence="1" type="ORF">FJY75_12645</name>
</gene>